<dbReference type="Pfam" id="PF00072">
    <property type="entry name" value="Response_reg"/>
    <property type="match status" value="1"/>
</dbReference>
<name>A0A4Z0NM76_9HYPH</name>
<evidence type="ECO:0000256" key="1">
    <source>
        <dbReference type="ARBA" id="ARBA00022553"/>
    </source>
</evidence>
<dbReference type="InterPro" id="IPR001789">
    <property type="entry name" value="Sig_transdc_resp-reg_receiver"/>
</dbReference>
<evidence type="ECO:0000259" key="3">
    <source>
        <dbReference type="PROSITE" id="PS50110"/>
    </source>
</evidence>
<dbReference type="SMART" id="SM00448">
    <property type="entry name" value="REC"/>
    <property type="match status" value="1"/>
</dbReference>
<organism evidence="4 5">
    <name type="scientific">Methylobacterium nonmethylotrophicum</name>
    <dbReference type="NCBI Taxonomy" id="1141884"/>
    <lineage>
        <taxon>Bacteria</taxon>
        <taxon>Pseudomonadati</taxon>
        <taxon>Pseudomonadota</taxon>
        <taxon>Alphaproteobacteria</taxon>
        <taxon>Hyphomicrobiales</taxon>
        <taxon>Methylobacteriaceae</taxon>
        <taxon>Methylobacterium</taxon>
    </lineage>
</organism>
<keyword evidence="5" id="KW-1185">Reference proteome</keyword>
<keyword evidence="1 2" id="KW-0597">Phosphoprotein</keyword>
<dbReference type="Gene3D" id="3.40.50.2300">
    <property type="match status" value="1"/>
</dbReference>
<gene>
    <name evidence="4" type="ORF">EU555_18705</name>
</gene>
<feature type="modified residue" description="4-aspartylphosphate" evidence="2">
    <location>
        <position position="66"/>
    </location>
</feature>
<dbReference type="AlphaFoldDB" id="A0A4Z0NM76"/>
<dbReference type="Proteomes" id="UP000297535">
    <property type="component" value="Unassembled WGS sequence"/>
</dbReference>
<dbReference type="SUPFAM" id="SSF52172">
    <property type="entry name" value="CheY-like"/>
    <property type="match status" value="1"/>
</dbReference>
<dbReference type="PROSITE" id="PS50110">
    <property type="entry name" value="RESPONSE_REGULATORY"/>
    <property type="match status" value="1"/>
</dbReference>
<dbReference type="OrthoDB" id="9782655at2"/>
<proteinExistence type="predicted"/>
<dbReference type="GO" id="GO:0000160">
    <property type="term" value="P:phosphorelay signal transduction system"/>
    <property type="evidence" value="ECO:0007669"/>
    <property type="project" value="InterPro"/>
</dbReference>
<dbReference type="PANTHER" id="PTHR44591">
    <property type="entry name" value="STRESS RESPONSE REGULATOR PROTEIN 1"/>
    <property type="match status" value="1"/>
</dbReference>
<reference evidence="4 5" key="1">
    <citation type="submission" date="2019-04" db="EMBL/GenBank/DDBJ databases">
        <authorList>
            <person name="Feng G."/>
            <person name="Zhu H."/>
        </authorList>
    </citation>
    <scope>NUCLEOTIDE SEQUENCE [LARGE SCALE GENOMIC DNA]</scope>
    <source>
        <strain evidence="4 5">6HR-1</strain>
    </source>
</reference>
<dbReference type="InterPro" id="IPR050595">
    <property type="entry name" value="Bact_response_regulator"/>
</dbReference>
<comment type="caution">
    <text evidence="4">The sequence shown here is derived from an EMBL/GenBank/DDBJ whole genome shotgun (WGS) entry which is preliminary data.</text>
</comment>
<accession>A0A4Z0NM76</accession>
<evidence type="ECO:0000313" key="4">
    <source>
        <dbReference type="EMBL" id="TGD97669.1"/>
    </source>
</evidence>
<protein>
    <submittedName>
        <fullName evidence="4">Response regulator</fullName>
    </submittedName>
</protein>
<evidence type="ECO:0000313" key="5">
    <source>
        <dbReference type="Proteomes" id="UP000297535"/>
    </source>
</evidence>
<dbReference type="RefSeq" id="WP_135416739.1">
    <property type="nucleotide sequence ID" value="NZ_SRLB01000013.1"/>
</dbReference>
<evidence type="ECO:0000256" key="2">
    <source>
        <dbReference type="PROSITE-ProRule" id="PRU00169"/>
    </source>
</evidence>
<dbReference type="EMBL" id="SRLB01000013">
    <property type="protein sequence ID" value="TGD97669.1"/>
    <property type="molecule type" value="Genomic_DNA"/>
</dbReference>
<dbReference type="InterPro" id="IPR011006">
    <property type="entry name" value="CheY-like_superfamily"/>
</dbReference>
<feature type="domain" description="Response regulatory" evidence="3">
    <location>
        <begin position="7"/>
        <end position="131"/>
    </location>
</feature>
<dbReference type="PANTHER" id="PTHR44591:SF25">
    <property type="entry name" value="CHEMOTAXIS TWO-COMPONENT RESPONSE REGULATOR"/>
    <property type="match status" value="1"/>
</dbReference>
<sequence>MSVGKATVAVVDDDEGVLDATSGFLESLGYEAVAFSSGAAFLASDAFLGAQASGRPAGQLACLLTDVDMPGINGLELQERVRRTRPDLPIIMMTGFYDDAIRRRALAGGARDLLRKPLAADALIRCLEDTVRS</sequence>